<accession>A0A448YLK7</accession>
<feature type="region of interest" description="Disordered" evidence="1">
    <location>
        <begin position="1"/>
        <end position="38"/>
    </location>
</feature>
<dbReference type="PROSITE" id="PS50330">
    <property type="entry name" value="UIM"/>
    <property type="match status" value="2"/>
</dbReference>
<dbReference type="SUPFAM" id="SSF81383">
    <property type="entry name" value="F-box domain"/>
    <property type="match status" value="1"/>
</dbReference>
<dbReference type="GO" id="GO:0019005">
    <property type="term" value="C:SCF ubiquitin ligase complex"/>
    <property type="evidence" value="ECO:0007669"/>
    <property type="project" value="TreeGrafter"/>
</dbReference>
<dbReference type="Gene3D" id="6.10.140.100">
    <property type="match status" value="1"/>
</dbReference>
<feature type="compositionally biased region" description="Basic and acidic residues" evidence="1">
    <location>
        <begin position="735"/>
        <end position="744"/>
    </location>
</feature>
<feature type="domain" description="F-box" evidence="2">
    <location>
        <begin position="101"/>
        <end position="147"/>
    </location>
</feature>
<keyword evidence="4" id="KW-1185">Reference proteome</keyword>
<dbReference type="Pfam" id="PF02809">
    <property type="entry name" value="UIM"/>
    <property type="match status" value="4"/>
</dbReference>
<dbReference type="AlphaFoldDB" id="A0A448YLK7"/>
<dbReference type="SMART" id="SM00726">
    <property type="entry name" value="UIM"/>
    <property type="match status" value="5"/>
</dbReference>
<dbReference type="InterPro" id="IPR011047">
    <property type="entry name" value="Quinoprotein_ADH-like_sf"/>
</dbReference>
<dbReference type="InterPro" id="IPR036047">
    <property type="entry name" value="F-box-like_dom_sf"/>
</dbReference>
<dbReference type="CDD" id="cd09917">
    <property type="entry name" value="F-box_SF"/>
    <property type="match status" value="1"/>
</dbReference>
<dbReference type="InParanoid" id="A0A448YLK7"/>
<feature type="compositionally biased region" description="Basic and acidic residues" evidence="1">
    <location>
        <begin position="1"/>
        <end position="12"/>
    </location>
</feature>
<dbReference type="OrthoDB" id="2095648at2759"/>
<sequence>MDGMEADQRETGELDGGSRGLDDQVWGGGSYTGDENMVSGEARRATGWASGWASGQGEIYTAKSESATGKSESATGQSESATGQSSHTLRQHPTREKTISHIAFTDLPTELLIQIFSHLDPASLRRIALVCRSWNKLASDNAVWCQIFQARFHRVGATFSSLARTPAWRTELIYRESLVKTWRRGRSTRRTYSLAQGLAQTSNLFADFARDRLVAFDANSGRLLGCHLDSGHGASAALCAIPGGTTAYAAGPHFLLFGRWDGSVYGSLVDHRNILLVGLHELGHGGPHHLAMVTAAHVCSGDIGKAGTVGAFTGDQEGRVLGWDVRTGECVMDIPPPSDPALSDGGGMETDSVIQEEEVVPTGATTGSSISPLPPSPALSAAASAPTSALAAASSATIPLSSAGSSLSVATTPASIPSSRLSPITRMDSDGHSLLILNSLGHLWYVSLSQLQSIPSYICTFDTPLTATSISTNMLVDYGGENVVLYDDRRLEIHSFNSSSISVLHLDPGEQIYRAALEDNNHRFLKQNDRIVGKDPLLMAILLRSGRVLIVNVRERQFHIIPITSFFPQMISEMVPDNTPPISAITLNALVVLVGSRDGQVEMYDVMTGEFCRKVSERLGKKLLISVGRAEPIPVSNIIVDEKLAVGVITYGPIVQFFKFGDFYRDLERKSRKKAFSKDRKGTTDELRIRMDDYQYQLDEENSAYDLVAKYNGDSSENPDEEMQMALALSVSMENSRDNSRYGGEEGPAEDEELRKAIELSEREQREKKSVDEELRRAIELSREGRKEDDSVDEELRRAIELSREEYRRESKRQYEPEEEEEEEDDEEEEEEDDEDMKLAMRLSLMGRPGEGSSEANYRT</sequence>
<dbReference type="PANTHER" id="PTHR12874:SF9">
    <property type="entry name" value="F-BOX ONLY PROTEIN 48"/>
    <property type="match status" value="1"/>
</dbReference>
<proteinExistence type="predicted"/>
<feature type="compositionally biased region" description="Acidic residues" evidence="1">
    <location>
        <begin position="817"/>
        <end position="836"/>
    </location>
</feature>
<dbReference type="EMBL" id="CAACVR010000012">
    <property type="protein sequence ID" value="VEU21822.1"/>
    <property type="molecule type" value="Genomic_DNA"/>
</dbReference>
<dbReference type="SUPFAM" id="SSF50998">
    <property type="entry name" value="Quinoprotein alcohol dehydrogenase-like"/>
    <property type="match status" value="1"/>
</dbReference>
<gene>
    <name evidence="3" type="ORF">BRENAR_LOCUS2554</name>
</gene>
<dbReference type="STRING" id="13370.A0A448YLK7"/>
<dbReference type="Pfam" id="PF12937">
    <property type="entry name" value="F-box-like"/>
    <property type="match status" value="1"/>
</dbReference>
<dbReference type="InterPro" id="IPR001810">
    <property type="entry name" value="F-box_dom"/>
</dbReference>
<feature type="region of interest" description="Disordered" evidence="1">
    <location>
        <begin position="734"/>
        <end position="753"/>
    </location>
</feature>
<evidence type="ECO:0000256" key="1">
    <source>
        <dbReference type="SAM" id="MobiDB-lite"/>
    </source>
</evidence>
<feature type="region of interest" description="Disordered" evidence="1">
    <location>
        <begin position="63"/>
        <end position="94"/>
    </location>
</feature>
<feature type="compositionally biased region" description="Polar residues" evidence="1">
    <location>
        <begin position="63"/>
        <end position="88"/>
    </location>
</feature>
<evidence type="ECO:0000313" key="3">
    <source>
        <dbReference type="EMBL" id="VEU21822.1"/>
    </source>
</evidence>
<dbReference type="GO" id="GO:0031146">
    <property type="term" value="P:SCF-dependent proteasomal ubiquitin-dependent protein catabolic process"/>
    <property type="evidence" value="ECO:0007669"/>
    <property type="project" value="TreeGrafter"/>
</dbReference>
<evidence type="ECO:0000313" key="4">
    <source>
        <dbReference type="Proteomes" id="UP000290900"/>
    </source>
</evidence>
<dbReference type="Gene3D" id="1.20.1280.50">
    <property type="match status" value="1"/>
</dbReference>
<protein>
    <submittedName>
        <fullName evidence="3">DEKNAAC102526</fullName>
    </submittedName>
</protein>
<organism evidence="3 4">
    <name type="scientific">Brettanomyces naardenensis</name>
    <name type="common">Yeast</name>
    <dbReference type="NCBI Taxonomy" id="13370"/>
    <lineage>
        <taxon>Eukaryota</taxon>
        <taxon>Fungi</taxon>
        <taxon>Dikarya</taxon>
        <taxon>Ascomycota</taxon>
        <taxon>Saccharomycotina</taxon>
        <taxon>Pichiomycetes</taxon>
        <taxon>Pichiales</taxon>
        <taxon>Pichiaceae</taxon>
        <taxon>Brettanomyces</taxon>
    </lineage>
</organism>
<feature type="compositionally biased region" description="Basic and acidic residues" evidence="1">
    <location>
        <begin position="760"/>
        <end position="816"/>
    </location>
</feature>
<dbReference type="SMART" id="SM00256">
    <property type="entry name" value="FBOX"/>
    <property type="match status" value="1"/>
</dbReference>
<dbReference type="FunCoup" id="A0A448YLK7">
    <property type="interactions" value="100"/>
</dbReference>
<dbReference type="Proteomes" id="UP000290900">
    <property type="component" value="Unassembled WGS sequence"/>
</dbReference>
<name>A0A448YLK7_BRENA</name>
<dbReference type="PANTHER" id="PTHR12874">
    <property type="entry name" value="F-BOX ONLY PROTEIN 48-RELATED"/>
    <property type="match status" value="1"/>
</dbReference>
<evidence type="ECO:0000259" key="2">
    <source>
        <dbReference type="PROSITE" id="PS50181"/>
    </source>
</evidence>
<dbReference type="PROSITE" id="PS50181">
    <property type="entry name" value="FBOX"/>
    <property type="match status" value="1"/>
</dbReference>
<dbReference type="InterPro" id="IPR003903">
    <property type="entry name" value="UIM_dom"/>
</dbReference>
<dbReference type="Pfam" id="PF23625">
    <property type="entry name" value="UIM_2"/>
    <property type="match status" value="1"/>
</dbReference>
<feature type="region of interest" description="Disordered" evidence="1">
    <location>
        <begin position="760"/>
        <end position="860"/>
    </location>
</feature>
<dbReference type="GO" id="GO:0005737">
    <property type="term" value="C:cytoplasm"/>
    <property type="evidence" value="ECO:0007669"/>
    <property type="project" value="TreeGrafter"/>
</dbReference>
<reference evidence="3 4" key="1">
    <citation type="submission" date="2018-12" db="EMBL/GenBank/DDBJ databases">
        <authorList>
            <person name="Tiukova I."/>
            <person name="Dainat J."/>
        </authorList>
    </citation>
    <scope>NUCLEOTIDE SEQUENCE [LARGE SCALE GENOMIC DNA]</scope>
</reference>